<evidence type="ECO:0000259" key="1">
    <source>
        <dbReference type="PROSITE" id="PS50011"/>
    </source>
</evidence>
<dbReference type="PANTHER" id="PTHR45890:SF1">
    <property type="entry name" value="AARF DOMAIN CONTAINING KINASE 2"/>
    <property type="match status" value="1"/>
</dbReference>
<accession>A0AB34JJB5</accession>
<comment type="caution">
    <text evidence="2">The sequence shown here is derived from an EMBL/GenBank/DDBJ whole genome shotgun (WGS) entry which is preliminary data.</text>
</comment>
<dbReference type="Proteomes" id="UP001515480">
    <property type="component" value="Unassembled WGS sequence"/>
</dbReference>
<dbReference type="Pfam" id="PF03109">
    <property type="entry name" value="ABC1"/>
    <property type="match status" value="1"/>
</dbReference>
<dbReference type="SUPFAM" id="SSF56112">
    <property type="entry name" value="Protein kinase-like (PK-like)"/>
    <property type="match status" value="1"/>
</dbReference>
<dbReference type="InterPro" id="IPR004147">
    <property type="entry name" value="ABC1_dom"/>
</dbReference>
<reference evidence="2 3" key="1">
    <citation type="journal article" date="2024" name="Science">
        <title>Giant polyketide synthase enzymes in the biosynthesis of giant marine polyether toxins.</title>
        <authorList>
            <person name="Fallon T.R."/>
            <person name="Shende V.V."/>
            <person name="Wierzbicki I.H."/>
            <person name="Pendleton A.L."/>
            <person name="Watervoot N.F."/>
            <person name="Auber R.P."/>
            <person name="Gonzalez D.J."/>
            <person name="Wisecaver J.H."/>
            <person name="Moore B.S."/>
        </authorList>
    </citation>
    <scope>NUCLEOTIDE SEQUENCE [LARGE SCALE GENOMIC DNA]</scope>
    <source>
        <strain evidence="2 3">12B1</strain>
    </source>
</reference>
<dbReference type="GO" id="GO:0004672">
    <property type="term" value="F:protein kinase activity"/>
    <property type="evidence" value="ECO:0007669"/>
    <property type="project" value="InterPro"/>
</dbReference>
<evidence type="ECO:0000313" key="2">
    <source>
        <dbReference type="EMBL" id="KAL1520779.1"/>
    </source>
</evidence>
<dbReference type="GO" id="GO:0005524">
    <property type="term" value="F:ATP binding"/>
    <property type="evidence" value="ECO:0007669"/>
    <property type="project" value="InterPro"/>
</dbReference>
<protein>
    <recommendedName>
        <fullName evidence="1">Protein kinase domain-containing protein</fullName>
    </recommendedName>
</protein>
<dbReference type="InterPro" id="IPR052402">
    <property type="entry name" value="ADCK_kinase"/>
</dbReference>
<sequence length="582" mass="64939">MLLSAIRCRPLRPSLPHLARLATAPASRRSRALPLALGAGSAACCAFATQRIAAASRLQPPPPSEVEHSSSSAYTSSLSKMPKLSLVLKLLWRCGELSFFLGPMLFWYALRKIPLAGERWVTRQALFKRLVRALARCGPVGIKWGQWASTRYDLFEDDFCEAIGQLTNDAPSHPFAVTRHAVERSFGQPIEELFERFEHEPLASGSIGQVHLATLRRDGATVAVKVQHPNLPERMALDMAILRLMADLCSLLFPQLRIGETADQFATNFEMQLDFRDEARFLRQFRRNYSGQFWSAICTFPQPTEGLVSQDVLVETFEAGESVATFLKRNGDRAINCWRKLENGEWQMERQDSEGWEDSDENAMRSSIALCGVQSYLKMMIWDNLIHADLHPGNVLIRMEDIGPLARLQRWIVLGDSSARVPHIVFLDAGLAASFPQQIFKSVNSFFDAIVQTDGVKIGRSILGLAPSQPNVADPDAFIQEVAAKCEQQKNEFIVGAGNPGKNIRSYMESVRHHGVVLDPTVMVALMSMMVLEGWQSRLDPQISIMECLAEATGGGMFGRMTRLNQLLQDTRETLSRAFGMS</sequence>
<dbReference type="PANTHER" id="PTHR45890">
    <property type="entry name" value="AARF DOMAIN CONTAINING KINASE 2 (PREDICTED)"/>
    <property type="match status" value="1"/>
</dbReference>
<dbReference type="Gene3D" id="1.10.510.10">
    <property type="entry name" value="Transferase(Phosphotransferase) domain 1"/>
    <property type="match status" value="1"/>
</dbReference>
<feature type="domain" description="Protein kinase" evidence="1">
    <location>
        <begin position="196"/>
        <end position="582"/>
    </location>
</feature>
<name>A0AB34JJB5_PRYPA</name>
<dbReference type="EMBL" id="JBGBPQ010000008">
    <property type="protein sequence ID" value="KAL1520779.1"/>
    <property type="molecule type" value="Genomic_DNA"/>
</dbReference>
<evidence type="ECO:0000313" key="3">
    <source>
        <dbReference type="Proteomes" id="UP001515480"/>
    </source>
</evidence>
<proteinExistence type="predicted"/>
<organism evidence="2 3">
    <name type="scientific">Prymnesium parvum</name>
    <name type="common">Toxic golden alga</name>
    <dbReference type="NCBI Taxonomy" id="97485"/>
    <lineage>
        <taxon>Eukaryota</taxon>
        <taxon>Haptista</taxon>
        <taxon>Haptophyta</taxon>
        <taxon>Prymnesiophyceae</taxon>
        <taxon>Prymnesiales</taxon>
        <taxon>Prymnesiaceae</taxon>
        <taxon>Prymnesium</taxon>
    </lineage>
</organism>
<keyword evidence="3" id="KW-1185">Reference proteome</keyword>
<dbReference type="AlphaFoldDB" id="A0AB34JJB5"/>
<dbReference type="InterPro" id="IPR000719">
    <property type="entry name" value="Prot_kinase_dom"/>
</dbReference>
<dbReference type="InterPro" id="IPR011009">
    <property type="entry name" value="Kinase-like_dom_sf"/>
</dbReference>
<gene>
    <name evidence="2" type="ORF">AB1Y20_022343</name>
</gene>
<dbReference type="PROSITE" id="PS50011">
    <property type="entry name" value="PROTEIN_KINASE_DOM"/>
    <property type="match status" value="1"/>
</dbReference>